<dbReference type="EMBL" id="CP000852">
    <property type="protein sequence ID" value="ABW02161.1"/>
    <property type="molecule type" value="Genomic_DNA"/>
</dbReference>
<evidence type="ECO:0000313" key="9">
    <source>
        <dbReference type="EMBL" id="ABW02161.1"/>
    </source>
</evidence>
<evidence type="ECO:0000256" key="3">
    <source>
        <dbReference type="ARBA" id="ARBA00001941"/>
    </source>
</evidence>
<reference evidence="9 10" key="1">
    <citation type="submission" date="2007-10" db="EMBL/GenBank/DDBJ databases">
        <title>Complete sequence of Caldivirga maquilingensis IC-167.</title>
        <authorList>
            <consortium name="US DOE Joint Genome Institute"/>
            <person name="Copeland A."/>
            <person name="Lucas S."/>
            <person name="Lapidus A."/>
            <person name="Barry K."/>
            <person name="Glavina del Rio T."/>
            <person name="Dalin E."/>
            <person name="Tice H."/>
            <person name="Pitluck S."/>
            <person name="Saunders E."/>
            <person name="Brettin T."/>
            <person name="Bruce D."/>
            <person name="Detter J.C."/>
            <person name="Han C."/>
            <person name="Schmutz J."/>
            <person name="Larimer F."/>
            <person name="Land M."/>
            <person name="Hauser L."/>
            <person name="Kyrpides N."/>
            <person name="Ivanova N."/>
            <person name="Biddle J.F."/>
            <person name="Zhang Z."/>
            <person name="Fitz-Gibbon S.T."/>
            <person name="Lowe T.M."/>
            <person name="Saltikov C."/>
            <person name="House C.H."/>
            <person name="Richardson P."/>
        </authorList>
    </citation>
    <scope>NUCLEOTIDE SEQUENCE [LARGE SCALE GENOMIC DNA]</scope>
    <source>
        <strain evidence="10">ATCC 700844 / DSM 13496 / JCM 10307 / IC-167</strain>
    </source>
</reference>
<dbReference type="GeneID" id="5710431"/>
<evidence type="ECO:0000256" key="4">
    <source>
        <dbReference type="ARBA" id="ARBA00011738"/>
    </source>
</evidence>
<dbReference type="HOGENOM" id="CLU_039453_4_2_2"/>
<comment type="subunit">
    <text evidence="4">Homodimer.</text>
</comment>
<evidence type="ECO:0000256" key="5">
    <source>
        <dbReference type="ARBA" id="ARBA00012964"/>
    </source>
</evidence>
<dbReference type="SMART" id="SM00471">
    <property type="entry name" value="HDc"/>
    <property type="match status" value="1"/>
</dbReference>
<dbReference type="PANTHER" id="PTHR11845:SF13">
    <property type="entry name" value="5'-DEOXYNUCLEOTIDASE HDDC2"/>
    <property type="match status" value="1"/>
</dbReference>
<comment type="cofactor">
    <cofactor evidence="2">
        <name>Mn(2+)</name>
        <dbReference type="ChEBI" id="CHEBI:29035"/>
    </cofactor>
</comment>
<evidence type="ECO:0000256" key="1">
    <source>
        <dbReference type="ARBA" id="ARBA00001638"/>
    </source>
</evidence>
<dbReference type="GO" id="GO:0046872">
    <property type="term" value="F:metal ion binding"/>
    <property type="evidence" value="ECO:0007669"/>
    <property type="project" value="UniProtKB-KW"/>
</dbReference>
<keyword evidence="10" id="KW-1185">Reference proteome</keyword>
<evidence type="ECO:0000256" key="6">
    <source>
        <dbReference type="ARBA" id="ARBA00022723"/>
    </source>
</evidence>
<dbReference type="SUPFAM" id="SSF109604">
    <property type="entry name" value="HD-domain/PDEase-like"/>
    <property type="match status" value="1"/>
</dbReference>
<dbReference type="InterPro" id="IPR003607">
    <property type="entry name" value="HD/PDEase_dom"/>
</dbReference>
<dbReference type="InterPro" id="IPR006674">
    <property type="entry name" value="HD_domain"/>
</dbReference>
<dbReference type="OrthoDB" id="46088at2157"/>
<sequence>MLNLWRLLKLVDSLSGIPRIGWVNAGVKNPETVAEHTLLVSYIAASLAKSMGFDAGKASLLALIHDAAESVTGNVARVVRDRMGLSQWRMIEASIVGELGFSNEFDEYVNLKSPEAIIVAVSDKLATLIRACQYRELGYGTLTLVENYLNEVKGLLSKLNNSELSELINDALIKCSGNQGSGEA</sequence>
<organism evidence="9 10">
    <name type="scientific">Caldivirga maquilingensis (strain ATCC 700844 / DSM 13496 / JCM 10307 / IC-167)</name>
    <dbReference type="NCBI Taxonomy" id="397948"/>
    <lineage>
        <taxon>Archaea</taxon>
        <taxon>Thermoproteota</taxon>
        <taxon>Thermoprotei</taxon>
        <taxon>Thermoproteales</taxon>
        <taxon>Thermoproteaceae</taxon>
        <taxon>Caldivirga</taxon>
    </lineage>
</organism>
<dbReference type="GO" id="GO:0002953">
    <property type="term" value="F:5'-deoxynucleotidase activity"/>
    <property type="evidence" value="ECO:0007669"/>
    <property type="project" value="UniProtKB-EC"/>
</dbReference>
<evidence type="ECO:0000256" key="2">
    <source>
        <dbReference type="ARBA" id="ARBA00001936"/>
    </source>
</evidence>
<comment type="cofactor">
    <cofactor evidence="3">
        <name>Co(2+)</name>
        <dbReference type="ChEBI" id="CHEBI:48828"/>
    </cofactor>
</comment>
<feature type="domain" description="HD/PDEase" evidence="8">
    <location>
        <begin position="29"/>
        <end position="137"/>
    </location>
</feature>
<dbReference type="Gene3D" id="1.10.3210.10">
    <property type="entry name" value="Hypothetical protein af1432"/>
    <property type="match status" value="1"/>
</dbReference>
<comment type="catalytic activity">
    <reaction evidence="1">
        <text>a 2'-deoxyribonucleoside 5'-phosphate + H2O = a 2'-deoxyribonucleoside + phosphate</text>
        <dbReference type="Rhea" id="RHEA:36167"/>
        <dbReference type="ChEBI" id="CHEBI:15377"/>
        <dbReference type="ChEBI" id="CHEBI:18274"/>
        <dbReference type="ChEBI" id="CHEBI:43474"/>
        <dbReference type="ChEBI" id="CHEBI:65317"/>
        <dbReference type="EC" id="3.1.3.89"/>
    </reaction>
</comment>
<dbReference type="KEGG" id="cma:Cmaq_1335"/>
<dbReference type="AlphaFoldDB" id="A8M8U2"/>
<dbReference type="InterPro" id="IPR039356">
    <property type="entry name" value="YfbR/HDDC2"/>
</dbReference>
<keyword evidence="7 9" id="KW-0378">Hydrolase</keyword>
<evidence type="ECO:0000259" key="8">
    <source>
        <dbReference type="SMART" id="SM00471"/>
    </source>
</evidence>
<proteinExistence type="predicted"/>
<dbReference type="Pfam" id="PF13023">
    <property type="entry name" value="HD_3"/>
    <property type="match status" value="1"/>
</dbReference>
<protein>
    <recommendedName>
        <fullName evidence="5">5'-deoxynucleotidase</fullName>
        <ecNumber evidence="5">3.1.3.89</ecNumber>
    </recommendedName>
</protein>
<evidence type="ECO:0000313" key="10">
    <source>
        <dbReference type="Proteomes" id="UP000001137"/>
    </source>
</evidence>
<dbReference type="STRING" id="397948.Cmaq_1335"/>
<dbReference type="PANTHER" id="PTHR11845">
    <property type="entry name" value="5'-DEOXYNUCLEOTIDASE HDDC2"/>
    <property type="match status" value="1"/>
</dbReference>
<name>A8M8U2_CALMQ</name>
<accession>A8M8U2</accession>
<gene>
    <name evidence="9" type="ordered locus">Cmaq_1335</name>
</gene>
<dbReference type="RefSeq" id="WP_012186380.1">
    <property type="nucleotide sequence ID" value="NC_009954.1"/>
</dbReference>
<dbReference type="Proteomes" id="UP000001137">
    <property type="component" value="Chromosome"/>
</dbReference>
<dbReference type="EC" id="3.1.3.89" evidence="5"/>
<dbReference type="eggNOG" id="arCOG04311">
    <property type="taxonomic scope" value="Archaea"/>
</dbReference>
<keyword evidence="6" id="KW-0479">Metal-binding</keyword>
<evidence type="ECO:0000256" key="7">
    <source>
        <dbReference type="ARBA" id="ARBA00022801"/>
    </source>
</evidence>